<evidence type="ECO:0000313" key="2">
    <source>
        <dbReference type="EMBL" id="MCA9726800.1"/>
    </source>
</evidence>
<dbReference type="InterPro" id="IPR036390">
    <property type="entry name" value="WH_DNA-bd_sf"/>
</dbReference>
<dbReference type="InterPro" id="IPR039422">
    <property type="entry name" value="MarR/SlyA-like"/>
</dbReference>
<dbReference type="InterPro" id="IPR000835">
    <property type="entry name" value="HTH_MarR-typ"/>
</dbReference>
<protein>
    <submittedName>
        <fullName evidence="2">MarR family transcriptional regulator</fullName>
    </submittedName>
</protein>
<evidence type="ECO:0000313" key="3">
    <source>
        <dbReference type="Proteomes" id="UP000697710"/>
    </source>
</evidence>
<dbReference type="InterPro" id="IPR036388">
    <property type="entry name" value="WH-like_DNA-bd_sf"/>
</dbReference>
<organism evidence="2 3">
    <name type="scientific">Eiseniibacteriota bacterium</name>
    <dbReference type="NCBI Taxonomy" id="2212470"/>
    <lineage>
        <taxon>Bacteria</taxon>
        <taxon>Candidatus Eiseniibacteriota</taxon>
    </lineage>
</organism>
<gene>
    <name evidence="2" type="ORF">KC729_03890</name>
</gene>
<dbReference type="SMART" id="SM00347">
    <property type="entry name" value="HTH_MARR"/>
    <property type="match status" value="1"/>
</dbReference>
<feature type="domain" description="HTH marR-type" evidence="1">
    <location>
        <begin position="18"/>
        <end position="152"/>
    </location>
</feature>
<accession>A0A956LYX9</accession>
<sequence length="165" mass="18815">MERRTIAEEIKSRPMPAEQAAFLNVLRTADLLTAEMRMLLKQHGITRQQYNVLRILRGAGPDGLPTLEVGTRMVTRVPDVTRLVDRMVAAELVTRTRSDTDRRVVRTTLTPKGIEIVDSLLQPVTELHRQQLLHLSEEELTELSRLLEKARAREELPQSSDSEIN</sequence>
<evidence type="ECO:0000259" key="1">
    <source>
        <dbReference type="PROSITE" id="PS50995"/>
    </source>
</evidence>
<dbReference type="Gene3D" id="1.10.10.10">
    <property type="entry name" value="Winged helix-like DNA-binding domain superfamily/Winged helix DNA-binding domain"/>
    <property type="match status" value="1"/>
</dbReference>
<dbReference type="GO" id="GO:0003700">
    <property type="term" value="F:DNA-binding transcription factor activity"/>
    <property type="evidence" value="ECO:0007669"/>
    <property type="project" value="InterPro"/>
</dbReference>
<proteinExistence type="predicted"/>
<dbReference type="PANTHER" id="PTHR33164:SF101">
    <property type="entry name" value="TRANSCRIPTIONAL REPRESSOR MPRA"/>
    <property type="match status" value="1"/>
</dbReference>
<comment type="caution">
    <text evidence="2">The sequence shown here is derived from an EMBL/GenBank/DDBJ whole genome shotgun (WGS) entry which is preliminary data.</text>
</comment>
<dbReference type="PROSITE" id="PS50995">
    <property type="entry name" value="HTH_MARR_2"/>
    <property type="match status" value="1"/>
</dbReference>
<dbReference type="AlphaFoldDB" id="A0A956LYX9"/>
<dbReference type="PANTHER" id="PTHR33164">
    <property type="entry name" value="TRANSCRIPTIONAL REGULATOR, MARR FAMILY"/>
    <property type="match status" value="1"/>
</dbReference>
<dbReference type="Pfam" id="PF12802">
    <property type="entry name" value="MarR_2"/>
    <property type="match status" value="1"/>
</dbReference>
<dbReference type="Proteomes" id="UP000697710">
    <property type="component" value="Unassembled WGS sequence"/>
</dbReference>
<dbReference type="EMBL" id="JAGQHR010000069">
    <property type="protein sequence ID" value="MCA9726800.1"/>
    <property type="molecule type" value="Genomic_DNA"/>
</dbReference>
<dbReference type="PRINTS" id="PR00598">
    <property type="entry name" value="HTHMARR"/>
</dbReference>
<name>A0A956LYX9_UNCEI</name>
<reference evidence="2" key="2">
    <citation type="journal article" date="2021" name="Microbiome">
        <title>Successional dynamics and alternative stable states in a saline activated sludge microbial community over 9 years.</title>
        <authorList>
            <person name="Wang Y."/>
            <person name="Ye J."/>
            <person name="Ju F."/>
            <person name="Liu L."/>
            <person name="Boyd J.A."/>
            <person name="Deng Y."/>
            <person name="Parks D.H."/>
            <person name="Jiang X."/>
            <person name="Yin X."/>
            <person name="Woodcroft B.J."/>
            <person name="Tyson G.W."/>
            <person name="Hugenholtz P."/>
            <person name="Polz M.F."/>
            <person name="Zhang T."/>
        </authorList>
    </citation>
    <scope>NUCLEOTIDE SEQUENCE</scope>
    <source>
        <strain evidence="2">HKST-UBA01</strain>
    </source>
</reference>
<dbReference type="GO" id="GO:0006950">
    <property type="term" value="P:response to stress"/>
    <property type="evidence" value="ECO:0007669"/>
    <property type="project" value="TreeGrafter"/>
</dbReference>
<dbReference type="SUPFAM" id="SSF46785">
    <property type="entry name" value="Winged helix' DNA-binding domain"/>
    <property type="match status" value="1"/>
</dbReference>
<reference evidence="2" key="1">
    <citation type="submission" date="2020-04" db="EMBL/GenBank/DDBJ databases">
        <authorList>
            <person name="Zhang T."/>
        </authorList>
    </citation>
    <scope>NUCLEOTIDE SEQUENCE</scope>
    <source>
        <strain evidence="2">HKST-UBA01</strain>
    </source>
</reference>